<evidence type="ECO:0000256" key="7">
    <source>
        <dbReference type="SAM" id="MobiDB-lite"/>
    </source>
</evidence>
<dbReference type="InterPro" id="IPR007248">
    <property type="entry name" value="Mpv17_PMP22"/>
</dbReference>
<feature type="region of interest" description="Disordered" evidence="7">
    <location>
        <begin position="20"/>
        <end position="46"/>
    </location>
</feature>
<accession>A0A8T9B1D3</accession>
<evidence type="ECO:0000256" key="6">
    <source>
        <dbReference type="RuleBase" id="RU363053"/>
    </source>
</evidence>
<evidence type="ECO:0000313" key="8">
    <source>
        <dbReference type="EMBL" id="TVY13121.1"/>
    </source>
</evidence>
<evidence type="ECO:0000256" key="2">
    <source>
        <dbReference type="ARBA" id="ARBA00006824"/>
    </source>
</evidence>
<sequence length="279" mass="30567">MAVSIFATKAAGRVRVRRAHLPNPSRQTKRYNHTKGPPKPDDSVNPATIPVPNTVAALPLRPLPLWQRLGPLSRGFEAYGRSQRKRPLTTQFWSALVVFFLGDLSAQSITDEEYNPARSLRAIAIGAGAAIPSYKWFLFLGNNFNYPSSKTLSLATKVLVNQALFTPINNSYFFGAQALLTGDSLPEVWERIRRTVPPSMLNSLKVWPAVTAFNFTFIEPQYRSIFAGCIAIGWQTYLSYLNRTAEMEEAVARAAGGVGHGEEGVVGGSVQKVGAEAKA</sequence>
<dbReference type="AlphaFoldDB" id="A0A8T9B1D3"/>
<keyword evidence="9" id="KW-1185">Reference proteome</keyword>
<comment type="similarity">
    <text evidence="2 6">Belongs to the peroxisomal membrane protein PXMP2/4 family.</text>
</comment>
<dbReference type="PANTHER" id="PTHR11266">
    <property type="entry name" value="PEROXISOMAL MEMBRANE PROTEIN 2, PXMP2 MPV17"/>
    <property type="match status" value="1"/>
</dbReference>
<dbReference type="EMBL" id="QGMF01001104">
    <property type="protein sequence ID" value="TVY13121.1"/>
    <property type="molecule type" value="Genomic_DNA"/>
</dbReference>
<gene>
    <name evidence="8" type="primary">SYM1</name>
    <name evidence="8" type="ORF">LARI1_G009548</name>
</gene>
<keyword evidence="5" id="KW-0472">Membrane</keyword>
<protein>
    <submittedName>
        <fullName evidence="8">Protein SYM1</fullName>
    </submittedName>
</protein>
<dbReference type="Proteomes" id="UP000469559">
    <property type="component" value="Unassembled WGS sequence"/>
</dbReference>
<comment type="caution">
    <text evidence="8">The sequence shown here is derived from an EMBL/GenBank/DDBJ whole genome shotgun (WGS) entry which is preliminary data.</text>
</comment>
<dbReference type="PANTHER" id="PTHR11266:SF113">
    <property type="entry name" value="MEMBRANE PROTEIN, MPV17_PMP22 FAMILY, PUTATIVE (AFU_ORTHOLOGUE AFUA_1G13840)-RELATED"/>
    <property type="match status" value="1"/>
</dbReference>
<keyword evidence="3" id="KW-0812">Transmembrane</keyword>
<dbReference type="GO" id="GO:0005739">
    <property type="term" value="C:mitochondrion"/>
    <property type="evidence" value="ECO:0007669"/>
    <property type="project" value="TreeGrafter"/>
</dbReference>
<dbReference type="Pfam" id="PF04117">
    <property type="entry name" value="Mpv17_PMP22"/>
    <property type="match status" value="1"/>
</dbReference>
<dbReference type="OrthoDB" id="430207at2759"/>
<evidence type="ECO:0000256" key="4">
    <source>
        <dbReference type="ARBA" id="ARBA00022989"/>
    </source>
</evidence>
<proteinExistence type="inferred from homology"/>
<evidence type="ECO:0000256" key="1">
    <source>
        <dbReference type="ARBA" id="ARBA00004141"/>
    </source>
</evidence>
<organism evidence="8 9">
    <name type="scientific">Lachnellula arida</name>
    <dbReference type="NCBI Taxonomy" id="1316785"/>
    <lineage>
        <taxon>Eukaryota</taxon>
        <taxon>Fungi</taxon>
        <taxon>Dikarya</taxon>
        <taxon>Ascomycota</taxon>
        <taxon>Pezizomycotina</taxon>
        <taxon>Leotiomycetes</taxon>
        <taxon>Helotiales</taxon>
        <taxon>Lachnaceae</taxon>
        <taxon>Lachnellula</taxon>
    </lineage>
</organism>
<dbReference type="GO" id="GO:0016020">
    <property type="term" value="C:membrane"/>
    <property type="evidence" value="ECO:0007669"/>
    <property type="project" value="UniProtKB-SubCell"/>
</dbReference>
<reference evidence="8 9" key="1">
    <citation type="submission" date="2018-05" db="EMBL/GenBank/DDBJ databases">
        <title>Whole genome sequencing for identification of molecular markers to develop diagnostic detection tools for the regulated plant pathogen Lachnellula willkommii.</title>
        <authorList>
            <person name="Giroux E."/>
            <person name="Bilodeau G."/>
        </authorList>
    </citation>
    <scope>NUCLEOTIDE SEQUENCE [LARGE SCALE GENOMIC DNA]</scope>
    <source>
        <strain evidence="8 9">CBS 203.66</strain>
    </source>
</reference>
<evidence type="ECO:0000256" key="5">
    <source>
        <dbReference type="ARBA" id="ARBA00023136"/>
    </source>
</evidence>
<name>A0A8T9B1D3_9HELO</name>
<evidence type="ECO:0000313" key="9">
    <source>
        <dbReference type="Proteomes" id="UP000469559"/>
    </source>
</evidence>
<keyword evidence="4" id="KW-1133">Transmembrane helix</keyword>
<comment type="subcellular location">
    <subcellularLocation>
        <location evidence="1">Membrane</location>
        <topology evidence="1">Multi-pass membrane protein</topology>
    </subcellularLocation>
</comment>
<evidence type="ECO:0000256" key="3">
    <source>
        <dbReference type="ARBA" id="ARBA00022692"/>
    </source>
</evidence>